<accession>A0A135HYJ6</accession>
<dbReference type="Proteomes" id="UP000070107">
    <property type="component" value="Unassembled WGS sequence"/>
</dbReference>
<protein>
    <recommendedName>
        <fullName evidence="4">Holin</fullName>
    </recommendedName>
</protein>
<keyword evidence="1" id="KW-0472">Membrane</keyword>
<keyword evidence="1" id="KW-1133">Transmembrane helix</keyword>
<proteinExistence type="predicted"/>
<feature type="transmembrane region" description="Helical" evidence="1">
    <location>
        <begin position="43"/>
        <end position="63"/>
    </location>
</feature>
<evidence type="ECO:0000256" key="1">
    <source>
        <dbReference type="SAM" id="Phobius"/>
    </source>
</evidence>
<sequence>MNAVKPWYLSKTIWASAVTFAVSIAGLLGISTETIDQPSLVEIIMQFVTALSGLIAIVGRFNADSRIS</sequence>
<dbReference type="EMBL" id="LNTU01000001">
    <property type="protein sequence ID" value="KXF78272.1"/>
    <property type="molecule type" value="Genomic_DNA"/>
</dbReference>
<evidence type="ECO:0000313" key="2">
    <source>
        <dbReference type="EMBL" id="KXF78272.1"/>
    </source>
</evidence>
<reference evidence="2 3" key="1">
    <citation type="submission" date="2015-11" db="EMBL/GenBank/DDBJ databases">
        <title>Draft genome sequence of Paramesorhizobium deserti A-3-E, a strain highly resistant to diverse beta-lactam antibiotics.</title>
        <authorList>
            <person name="Lv R."/>
            <person name="Yang X."/>
            <person name="Fang N."/>
            <person name="Guo J."/>
            <person name="Luo X."/>
            <person name="Peng F."/>
            <person name="Yang R."/>
            <person name="Cui Y."/>
            <person name="Fang C."/>
            <person name="Song Y."/>
        </authorList>
    </citation>
    <scope>NUCLEOTIDE SEQUENCE [LARGE SCALE GENOMIC DNA]</scope>
    <source>
        <strain evidence="2 3">A-3-E</strain>
    </source>
</reference>
<keyword evidence="1" id="KW-0812">Transmembrane</keyword>
<dbReference type="OrthoDB" id="7508901at2"/>
<dbReference type="RefSeq" id="WP_068879542.1">
    <property type="nucleotide sequence ID" value="NZ_LNTU01000001.1"/>
</dbReference>
<gene>
    <name evidence="2" type="ORF">ATN84_00230</name>
</gene>
<name>A0A135HYJ6_9HYPH</name>
<dbReference type="STRING" id="1494590.ATN84_00230"/>
<keyword evidence="3" id="KW-1185">Reference proteome</keyword>
<feature type="transmembrane region" description="Helical" evidence="1">
    <location>
        <begin position="12"/>
        <end position="31"/>
    </location>
</feature>
<comment type="caution">
    <text evidence="2">The sequence shown here is derived from an EMBL/GenBank/DDBJ whole genome shotgun (WGS) entry which is preliminary data.</text>
</comment>
<evidence type="ECO:0008006" key="4">
    <source>
        <dbReference type="Google" id="ProtNLM"/>
    </source>
</evidence>
<evidence type="ECO:0000313" key="3">
    <source>
        <dbReference type="Proteomes" id="UP000070107"/>
    </source>
</evidence>
<dbReference type="AlphaFoldDB" id="A0A135HYJ6"/>
<organism evidence="2 3">
    <name type="scientific">Paramesorhizobium deserti</name>
    <dbReference type="NCBI Taxonomy" id="1494590"/>
    <lineage>
        <taxon>Bacteria</taxon>
        <taxon>Pseudomonadati</taxon>
        <taxon>Pseudomonadota</taxon>
        <taxon>Alphaproteobacteria</taxon>
        <taxon>Hyphomicrobiales</taxon>
        <taxon>Phyllobacteriaceae</taxon>
        <taxon>Paramesorhizobium</taxon>
    </lineage>
</organism>